<gene>
    <name evidence="1" type="ORF">B843_02925</name>
</gene>
<organism evidence="1 2">
    <name type="scientific">Corynebacterium vitaeruminis DSM 20294</name>
    <dbReference type="NCBI Taxonomy" id="1224164"/>
    <lineage>
        <taxon>Bacteria</taxon>
        <taxon>Bacillati</taxon>
        <taxon>Actinomycetota</taxon>
        <taxon>Actinomycetes</taxon>
        <taxon>Mycobacteriales</taxon>
        <taxon>Corynebacteriaceae</taxon>
        <taxon>Corynebacterium</taxon>
    </lineage>
</organism>
<dbReference type="PIRSF" id="PIRSF017349">
    <property type="entry name" value="UCP017349"/>
    <property type="match status" value="1"/>
</dbReference>
<dbReference type="RefSeq" id="WP_038595198.1">
    <property type="nucleotide sequence ID" value="NZ_CP004353.1"/>
</dbReference>
<dbReference type="InterPro" id="IPR014487">
    <property type="entry name" value="DUF3151"/>
</dbReference>
<dbReference type="Pfam" id="PF11349">
    <property type="entry name" value="DUF3151"/>
    <property type="match status" value="1"/>
</dbReference>
<proteinExistence type="predicted"/>
<dbReference type="AlphaFoldDB" id="W5XY89"/>
<sequence>MHEELLPPPTLLPAEQLVDASGAVATALANPASPLAWAALAEERLDAAATEEEKAIAYAFARTGYHRSLDRLRGNGWRGRGLVPFDHEPNQGVLRAIAALARASRLIGDEAEYERCAQLLKDSDPRSVEKLLGDA</sequence>
<protein>
    <recommendedName>
        <fullName evidence="3">DUF3151 domain-containing protein</fullName>
    </recommendedName>
</protein>
<name>W5XY89_9CORY</name>
<evidence type="ECO:0008006" key="3">
    <source>
        <dbReference type="Google" id="ProtNLM"/>
    </source>
</evidence>
<dbReference type="PATRIC" id="fig|1224164.3.peg.579"/>
<accession>W5XY89</accession>
<dbReference type="KEGG" id="cvt:B843_02925"/>
<evidence type="ECO:0000313" key="1">
    <source>
        <dbReference type="EMBL" id="AHI21976.1"/>
    </source>
</evidence>
<keyword evidence="2" id="KW-1185">Reference proteome</keyword>
<dbReference type="eggNOG" id="ENOG5032SFN">
    <property type="taxonomic scope" value="Bacteria"/>
</dbReference>
<reference evidence="1 2" key="1">
    <citation type="submission" date="2013-02" db="EMBL/GenBank/DDBJ databases">
        <title>The complete genome sequence of Corynebacterium vitaeruminis DSM 20294.</title>
        <authorList>
            <person name="Ruckert C."/>
            <person name="Albersmeier A."/>
            <person name="Kalinowski J."/>
        </authorList>
    </citation>
    <scope>NUCLEOTIDE SEQUENCE [LARGE SCALE GENOMIC DNA]</scope>
    <source>
        <strain evidence="2">ATCC 10234</strain>
    </source>
</reference>
<dbReference type="HOGENOM" id="CLU_113711_1_0_11"/>
<dbReference type="EMBL" id="CP004353">
    <property type="protein sequence ID" value="AHI21976.1"/>
    <property type="molecule type" value="Genomic_DNA"/>
</dbReference>
<dbReference type="Proteomes" id="UP000019222">
    <property type="component" value="Chromosome"/>
</dbReference>
<dbReference type="STRING" id="1224164.B843_02925"/>
<evidence type="ECO:0000313" key="2">
    <source>
        <dbReference type="Proteomes" id="UP000019222"/>
    </source>
</evidence>